<dbReference type="EMBL" id="NPIM01000084">
    <property type="protein sequence ID" value="RVE15767.1"/>
    <property type="molecule type" value="Genomic_DNA"/>
</dbReference>
<dbReference type="InterPro" id="IPR011044">
    <property type="entry name" value="Quino_amine_DH_bsu"/>
</dbReference>
<evidence type="ECO:0008006" key="3">
    <source>
        <dbReference type="Google" id="ProtNLM"/>
    </source>
</evidence>
<proteinExistence type="predicted"/>
<protein>
    <recommendedName>
        <fullName evidence="3">WD40 repeat domain-containing protein</fullName>
    </recommendedName>
</protein>
<dbReference type="SUPFAM" id="SSF50969">
    <property type="entry name" value="YVTN repeat-like/Quinoprotein amine dehydrogenase"/>
    <property type="match status" value="1"/>
</dbReference>
<dbReference type="Proteomes" id="UP000288459">
    <property type="component" value="Unassembled WGS sequence"/>
</dbReference>
<accession>A0A8B3MBT4</accession>
<gene>
    <name evidence="1" type="ORF">CIG67_04160</name>
</gene>
<evidence type="ECO:0000313" key="2">
    <source>
        <dbReference type="Proteomes" id="UP000288459"/>
    </source>
</evidence>
<reference evidence="1 2" key="1">
    <citation type="submission" date="2017-08" db="EMBL/GenBank/DDBJ databases">
        <title>Sequencing of Escherichia coli CCPM 6219.</title>
        <authorList>
            <person name="Liu S.-L."/>
            <person name="Zhou Y.-J."/>
            <person name="Zhao M.-F."/>
        </authorList>
    </citation>
    <scope>NUCLEOTIDE SEQUENCE [LARGE SCALE GENOMIC DNA]</scope>
    <source>
        <strain evidence="1 2">CCPM 6219</strain>
    </source>
</reference>
<dbReference type="AlphaFoldDB" id="A0A8B3MBT4"/>
<evidence type="ECO:0000313" key="1">
    <source>
        <dbReference type="EMBL" id="RVE15767.1"/>
    </source>
</evidence>
<comment type="caution">
    <text evidence="1">The sequence shown here is derived from an EMBL/GenBank/DDBJ whole genome shotgun (WGS) entry which is preliminary data.</text>
</comment>
<organism evidence="1 2">
    <name type="scientific">Escherichia coli</name>
    <dbReference type="NCBI Taxonomy" id="562"/>
    <lineage>
        <taxon>Bacteria</taxon>
        <taxon>Pseudomonadati</taxon>
        <taxon>Pseudomonadota</taxon>
        <taxon>Gammaproteobacteria</taxon>
        <taxon>Enterobacterales</taxon>
        <taxon>Enterobacteriaceae</taxon>
        <taxon>Escherichia</taxon>
    </lineage>
</organism>
<dbReference type="RefSeq" id="WP_085451696.1">
    <property type="nucleotide sequence ID" value="NZ_FZJG01000001.1"/>
</dbReference>
<sequence length="195" mass="21706">MEANKVTDLSDGSALYELGDHFIACKLSHDKRWQLGAFKRDESNLRDDTLAVLKNEKFMFMVKLGGQLSPKPQCIAVNGRFLFSVHTGKDNNMAAAIVMDNTGKELFKIETSTHLISSAISEFGRYIALSFAGSKNKDDFYGHRLEVINIDTGEVLMSVIKTDFLRYAELSVVEPDGGLFATFNGRTRLVDVTNL</sequence>
<name>A0A8B3MBT4_ECOLX</name>